<dbReference type="Gene3D" id="3.30.200.20">
    <property type="entry name" value="Phosphorylase Kinase, domain 1"/>
    <property type="match status" value="2"/>
</dbReference>
<dbReference type="PROSITE" id="PS00307">
    <property type="entry name" value="LECTIN_LEGUME_BETA"/>
    <property type="match status" value="1"/>
</dbReference>
<evidence type="ECO:0000313" key="19">
    <source>
        <dbReference type="EMBL" id="VAH24458.1"/>
    </source>
</evidence>
<dbReference type="AlphaFoldDB" id="A0A9R1R0M7"/>
<dbReference type="EMBL" id="LT934113">
    <property type="protein sequence ID" value="VAH24458.1"/>
    <property type="molecule type" value="Genomic_DNA"/>
</dbReference>
<keyword evidence="8" id="KW-0732">Signal</keyword>
<organism evidence="19 20">
    <name type="scientific">Triticum turgidum subsp. durum</name>
    <name type="common">Durum wheat</name>
    <name type="synonym">Triticum durum</name>
    <dbReference type="NCBI Taxonomy" id="4567"/>
    <lineage>
        <taxon>Eukaryota</taxon>
        <taxon>Viridiplantae</taxon>
        <taxon>Streptophyta</taxon>
        <taxon>Embryophyta</taxon>
        <taxon>Tracheophyta</taxon>
        <taxon>Spermatophyta</taxon>
        <taxon>Magnoliopsida</taxon>
        <taxon>Liliopsida</taxon>
        <taxon>Poales</taxon>
        <taxon>Poaceae</taxon>
        <taxon>BOP clade</taxon>
        <taxon>Pooideae</taxon>
        <taxon>Triticodae</taxon>
        <taxon>Triticeae</taxon>
        <taxon>Triticinae</taxon>
        <taxon>Triticum</taxon>
    </lineage>
</organism>
<comment type="similarity">
    <text evidence="3">In the C-terminal section; belongs to the protein kinase superfamily. Ser/Thr protein kinase family.</text>
</comment>
<keyword evidence="15" id="KW-0325">Glycoprotein</keyword>
<dbReference type="FunFam" id="1.10.510.10:FF:000240">
    <property type="entry name" value="Lectin-domain containing receptor kinase A4.3"/>
    <property type="match status" value="1"/>
</dbReference>
<name>A0A9R1R0M7_TRITD</name>
<evidence type="ECO:0000256" key="6">
    <source>
        <dbReference type="ARBA" id="ARBA00022527"/>
    </source>
</evidence>
<reference evidence="19 20" key="1">
    <citation type="submission" date="2017-09" db="EMBL/GenBank/DDBJ databases">
        <authorList>
            <consortium name="International Durum Wheat Genome Sequencing Consortium (IDWGSC)"/>
            <person name="Milanesi L."/>
        </authorList>
    </citation>
    <scope>NUCLEOTIDE SEQUENCE [LARGE SCALE GENOMIC DNA]</scope>
    <source>
        <strain evidence="20">cv. Svevo</strain>
    </source>
</reference>
<evidence type="ECO:0000256" key="14">
    <source>
        <dbReference type="ARBA" id="ARBA00023170"/>
    </source>
</evidence>
<dbReference type="Pfam" id="PF00139">
    <property type="entry name" value="Lectin_legB"/>
    <property type="match status" value="1"/>
</dbReference>
<evidence type="ECO:0000256" key="2">
    <source>
        <dbReference type="ARBA" id="ARBA00008536"/>
    </source>
</evidence>
<dbReference type="GO" id="GO:0002229">
    <property type="term" value="P:defense response to oomycetes"/>
    <property type="evidence" value="ECO:0007669"/>
    <property type="project" value="UniProtKB-ARBA"/>
</dbReference>
<dbReference type="PANTHER" id="PTHR27007">
    <property type="match status" value="1"/>
</dbReference>
<dbReference type="PROSITE" id="PS50011">
    <property type="entry name" value="PROTEIN_KINASE_DOM"/>
    <property type="match status" value="1"/>
</dbReference>
<keyword evidence="12 17" id="KW-1133">Transmembrane helix</keyword>
<sequence>MVAMGLPATASRGSAQLLLFVYFVLLLASLHFSGVKSLDVSPPASAPTSAPPPVAAAVASPFSFSFDFTNSSTYSMEDLEFEGSASATVQDHLLDHHVDVTCSSYGTDPKHCTGRVSYAHPVPFYDNTTGELASFQTRFTFAIVVDNSTMKGDGMAFFLACYPSKLSPNSRGGNLGLINSGDDGKNQAAFGDERFVAVEFDTFQNTWDPIGDHVGIDINSVSSVTATRLRDFSLNGAMTATVTFDNATRMLVAELQLDDDKRDLRPVQVSFQLTDQLNTLLPPQVAVGFSAATGSAMELHRILSWSFNSSLAPPRKADHDMTAAVVGGSIGGAVALVVVVWWIISFFKWTRTTSHDFFSRTGGARRFEYSVLAAATDDFSEERVIGQGAFGVVYRGTISKGSSSVPPSREPDDPSSSESSVSSNSSSKESTDGSEVAVKKILKETRGGNLDFFAEMNTISEAKHKNLVKLKGWCCRENNRNLLDFMCWCCKKKEDDELFLVYELVPNGNLHYHLCKSDQVIPWPTRYQIVKDIGSALVYLHHECDPYILHRDIKPGNILLDNNFNAKLADFGLSRIGNQDKATLMTTALGTEGYIDPECRKDGKVKFYPRSDVYSFGIVLLDIVCTWKSREHVWELYKGGKVIEATDARLHGDDFDRWQTQMQRVAVLGLWCSLLDGAKRPTIQKAMEFLERDEPLPNLNYTVNTWLPSPHHDAYTSHCSDEQTLMSNLR</sequence>
<keyword evidence="7 17" id="KW-0812">Transmembrane</keyword>
<dbReference type="GO" id="GO:0005524">
    <property type="term" value="F:ATP binding"/>
    <property type="evidence" value="ECO:0007669"/>
    <property type="project" value="UniProtKB-KW"/>
</dbReference>
<feature type="region of interest" description="Disordered" evidence="16">
    <location>
        <begin position="399"/>
        <end position="436"/>
    </location>
</feature>
<evidence type="ECO:0000256" key="8">
    <source>
        <dbReference type="ARBA" id="ARBA00022729"/>
    </source>
</evidence>
<feature type="domain" description="Protein kinase" evidence="18">
    <location>
        <begin position="379"/>
        <end position="690"/>
    </location>
</feature>
<feature type="transmembrane region" description="Helical" evidence="17">
    <location>
        <begin position="321"/>
        <end position="344"/>
    </location>
</feature>
<dbReference type="PROSITE" id="PS00108">
    <property type="entry name" value="PROTEIN_KINASE_ST"/>
    <property type="match status" value="1"/>
</dbReference>
<dbReference type="GO" id="GO:0005886">
    <property type="term" value="C:plasma membrane"/>
    <property type="evidence" value="ECO:0007669"/>
    <property type="project" value="UniProtKB-SubCell"/>
</dbReference>
<dbReference type="Gramene" id="TRITD2Av1G004020.1">
    <property type="protein sequence ID" value="TRITD2Av1G004020.1"/>
    <property type="gene ID" value="TRITD2Av1G004020"/>
</dbReference>
<protein>
    <recommendedName>
        <fullName evidence="4">non-specific serine/threonine protein kinase</fullName>
        <ecNumber evidence="4">2.7.11.1</ecNumber>
    </recommendedName>
</protein>
<accession>A0A9R1R0M7</accession>
<dbReference type="InterPro" id="IPR001220">
    <property type="entry name" value="Legume_lectin_dom"/>
</dbReference>
<evidence type="ECO:0000256" key="11">
    <source>
        <dbReference type="ARBA" id="ARBA00022840"/>
    </source>
</evidence>
<dbReference type="InterPro" id="IPR008271">
    <property type="entry name" value="Ser/Thr_kinase_AS"/>
</dbReference>
<evidence type="ECO:0000256" key="4">
    <source>
        <dbReference type="ARBA" id="ARBA00012513"/>
    </source>
</evidence>
<evidence type="ECO:0000256" key="10">
    <source>
        <dbReference type="ARBA" id="ARBA00022741"/>
    </source>
</evidence>
<keyword evidence="6" id="KW-0723">Serine/threonine-protein kinase</keyword>
<dbReference type="InterPro" id="IPR000719">
    <property type="entry name" value="Prot_kinase_dom"/>
</dbReference>
<dbReference type="InterPro" id="IPR050528">
    <property type="entry name" value="L-type_Lectin-RKs"/>
</dbReference>
<keyword evidence="11" id="KW-0067">ATP-binding</keyword>
<keyword evidence="6" id="KW-0808">Transferase</keyword>
<dbReference type="Gene3D" id="2.60.120.200">
    <property type="match status" value="1"/>
</dbReference>
<dbReference type="InterPro" id="IPR011009">
    <property type="entry name" value="Kinase-like_dom_sf"/>
</dbReference>
<keyword evidence="14" id="KW-0675">Receptor</keyword>
<feature type="compositionally biased region" description="Low complexity" evidence="16">
    <location>
        <begin position="414"/>
        <end position="436"/>
    </location>
</feature>
<evidence type="ECO:0000256" key="15">
    <source>
        <dbReference type="ARBA" id="ARBA00023180"/>
    </source>
</evidence>
<evidence type="ECO:0000256" key="16">
    <source>
        <dbReference type="SAM" id="MobiDB-lite"/>
    </source>
</evidence>
<keyword evidence="20" id="KW-1185">Reference proteome</keyword>
<keyword evidence="9" id="KW-0430">Lectin</keyword>
<dbReference type="SMART" id="SM00220">
    <property type="entry name" value="S_TKc"/>
    <property type="match status" value="1"/>
</dbReference>
<dbReference type="InterPro" id="IPR019825">
    <property type="entry name" value="Lectin_legB_Mn/Ca_BS"/>
</dbReference>
<comment type="subcellular location">
    <subcellularLocation>
        <location evidence="1">Cell membrane</location>
        <topology evidence="1">Single-pass type I membrane protein</topology>
    </subcellularLocation>
</comment>
<evidence type="ECO:0000256" key="7">
    <source>
        <dbReference type="ARBA" id="ARBA00022692"/>
    </source>
</evidence>
<keyword evidence="6" id="KW-0418">Kinase</keyword>
<dbReference type="InterPro" id="IPR013320">
    <property type="entry name" value="ConA-like_dom_sf"/>
</dbReference>
<evidence type="ECO:0000256" key="1">
    <source>
        <dbReference type="ARBA" id="ARBA00004251"/>
    </source>
</evidence>
<keyword evidence="13 17" id="KW-0472">Membrane</keyword>
<evidence type="ECO:0000256" key="3">
    <source>
        <dbReference type="ARBA" id="ARBA00010217"/>
    </source>
</evidence>
<evidence type="ECO:0000259" key="18">
    <source>
        <dbReference type="PROSITE" id="PS50011"/>
    </source>
</evidence>
<evidence type="ECO:0000256" key="13">
    <source>
        <dbReference type="ARBA" id="ARBA00023136"/>
    </source>
</evidence>
<evidence type="ECO:0000256" key="5">
    <source>
        <dbReference type="ARBA" id="ARBA00022475"/>
    </source>
</evidence>
<dbReference type="Pfam" id="PF00069">
    <property type="entry name" value="Pkinase"/>
    <property type="match status" value="1"/>
</dbReference>
<dbReference type="GO" id="GO:0004674">
    <property type="term" value="F:protein serine/threonine kinase activity"/>
    <property type="evidence" value="ECO:0007669"/>
    <property type="project" value="UniProtKB-KW"/>
</dbReference>
<dbReference type="CDD" id="cd06899">
    <property type="entry name" value="lectin_legume_LecRK_Arcelin_ConA"/>
    <property type="match status" value="1"/>
</dbReference>
<keyword evidence="10" id="KW-0547">Nucleotide-binding</keyword>
<keyword evidence="5" id="KW-1003">Cell membrane</keyword>
<evidence type="ECO:0000256" key="9">
    <source>
        <dbReference type="ARBA" id="ARBA00022734"/>
    </source>
</evidence>
<dbReference type="Proteomes" id="UP000324705">
    <property type="component" value="Chromosome 2A"/>
</dbReference>
<gene>
    <name evidence="19" type="ORF">TRITD_2Av1G004020</name>
</gene>
<dbReference type="SUPFAM" id="SSF49899">
    <property type="entry name" value="Concanavalin A-like lectins/glucanases"/>
    <property type="match status" value="1"/>
</dbReference>
<dbReference type="SUPFAM" id="SSF56112">
    <property type="entry name" value="Protein kinase-like (PK-like)"/>
    <property type="match status" value="1"/>
</dbReference>
<dbReference type="GO" id="GO:0030246">
    <property type="term" value="F:carbohydrate binding"/>
    <property type="evidence" value="ECO:0007669"/>
    <property type="project" value="UniProtKB-KW"/>
</dbReference>
<comment type="similarity">
    <text evidence="2">In the N-terminal section; belongs to the leguminous lectin family.</text>
</comment>
<proteinExistence type="inferred from homology"/>
<dbReference type="OMA" id="CWSSHIS"/>
<evidence type="ECO:0000256" key="12">
    <source>
        <dbReference type="ARBA" id="ARBA00022989"/>
    </source>
</evidence>
<evidence type="ECO:0000256" key="17">
    <source>
        <dbReference type="SAM" id="Phobius"/>
    </source>
</evidence>
<dbReference type="Gene3D" id="1.10.510.10">
    <property type="entry name" value="Transferase(Phosphotransferase) domain 1"/>
    <property type="match status" value="1"/>
</dbReference>
<evidence type="ECO:0000313" key="20">
    <source>
        <dbReference type="Proteomes" id="UP000324705"/>
    </source>
</evidence>
<dbReference type="EC" id="2.7.11.1" evidence="4"/>